<sequence length="62" mass="7156">MYKLRAQCVRPGSPYSMVWSCLGSQGMEKLIWTLYMKKGSKWHLGWPWKGSGEMLLLLSVYG</sequence>
<dbReference type="EMBL" id="QGKV02000649">
    <property type="protein sequence ID" value="KAF3581324.1"/>
    <property type="molecule type" value="Genomic_DNA"/>
</dbReference>
<name>A0ABQ7DWG2_BRACR</name>
<protein>
    <submittedName>
        <fullName evidence="1">Uncharacterized protein</fullName>
    </submittedName>
</protein>
<gene>
    <name evidence="1" type="ORF">DY000_02032399</name>
</gene>
<evidence type="ECO:0000313" key="1">
    <source>
        <dbReference type="EMBL" id="KAF3581324.1"/>
    </source>
</evidence>
<dbReference type="Proteomes" id="UP000266723">
    <property type="component" value="Unassembled WGS sequence"/>
</dbReference>
<evidence type="ECO:0000313" key="2">
    <source>
        <dbReference type="Proteomes" id="UP000266723"/>
    </source>
</evidence>
<accession>A0ABQ7DWG2</accession>
<organism evidence="1 2">
    <name type="scientific">Brassica cretica</name>
    <name type="common">Mustard</name>
    <dbReference type="NCBI Taxonomy" id="69181"/>
    <lineage>
        <taxon>Eukaryota</taxon>
        <taxon>Viridiplantae</taxon>
        <taxon>Streptophyta</taxon>
        <taxon>Embryophyta</taxon>
        <taxon>Tracheophyta</taxon>
        <taxon>Spermatophyta</taxon>
        <taxon>Magnoliopsida</taxon>
        <taxon>eudicotyledons</taxon>
        <taxon>Gunneridae</taxon>
        <taxon>Pentapetalae</taxon>
        <taxon>rosids</taxon>
        <taxon>malvids</taxon>
        <taxon>Brassicales</taxon>
        <taxon>Brassicaceae</taxon>
        <taxon>Brassiceae</taxon>
        <taxon>Brassica</taxon>
    </lineage>
</organism>
<keyword evidence="2" id="KW-1185">Reference proteome</keyword>
<comment type="caution">
    <text evidence="1">The sequence shown here is derived from an EMBL/GenBank/DDBJ whole genome shotgun (WGS) entry which is preliminary data.</text>
</comment>
<proteinExistence type="predicted"/>
<reference evidence="1 2" key="1">
    <citation type="journal article" date="2020" name="BMC Genomics">
        <title>Intraspecific diversification of the crop wild relative Brassica cretica Lam. using demographic model selection.</title>
        <authorList>
            <person name="Kioukis A."/>
            <person name="Michalopoulou V.A."/>
            <person name="Briers L."/>
            <person name="Pirintsos S."/>
            <person name="Studholme D.J."/>
            <person name="Pavlidis P."/>
            <person name="Sarris P.F."/>
        </authorList>
    </citation>
    <scope>NUCLEOTIDE SEQUENCE [LARGE SCALE GENOMIC DNA]</scope>
    <source>
        <strain evidence="2">cv. PFS-1207/04</strain>
    </source>
</reference>